<name>A0A5N5KCA2_9ROSI</name>
<proteinExistence type="predicted"/>
<evidence type="ECO:0000313" key="3">
    <source>
        <dbReference type="Proteomes" id="UP000326939"/>
    </source>
</evidence>
<sequence>MALQTGVSTSKVIILVGAGLTSSIILKNGRLPELIGQLQELLKGVDEVEIAPYKYDTALLAAQIRQLAQEIKELSLSSPVTIYNGNSVSNGNFSSYLVPAAALGAMGYCYIWWKARFLMLKGWSFSDVMFVTKQNMANAVATVSKQLENVSETLASTKRHLTKRLGNLDWKIEEQIETAKLIANDGIRYAWLCTSQAKVDEMKSNLSQIGYDVESIHEMISGLEGKLELLESKQDATNSGLWYLCQFAGGLKDGRGTKAYQDVGAKLANHSAMAYEERCPKGLQFIAETKESDMVEKPVENEKKNDLDTFSGEKAARTLKIHRSYPGGFSLTRDILGSGI</sequence>
<accession>A0A5N5KCA2</accession>
<organism evidence="2 3">
    <name type="scientific">Salix brachista</name>
    <dbReference type="NCBI Taxonomy" id="2182728"/>
    <lineage>
        <taxon>Eukaryota</taxon>
        <taxon>Viridiplantae</taxon>
        <taxon>Streptophyta</taxon>
        <taxon>Embryophyta</taxon>
        <taxon>Tracheophyta</taxon>
        <taxon>Spermatophyta</taxon>
        <taxon>Magnoliopsida</taxon>
        <taxon>eudicotyledons</taxon>
        <taxon>Gunneridae</taxon>
        <taxon>Pentapetalae</taxon>
        <taxon>rosids</taxon>
        <taxon>fabids</taxon>
        <taxon>Malpighiales</taxon>
        <taxon>Salicaceae</taxon>
        <taxon>Saliceae</taxon>
        <taxon>Salix</taxon>
    </lineage>
</organism>
<keyword evidence="3" id="KW-1185">Reference proteome</keyword>
<dbReference type="InterPro" id="IPR012458">
    <property type="entry name" value="DUF1664"/>
</dbReference>
<dbReference type="AlphaFoldDB" id="A0A5N5KCA2"/>
<dbReference type="EMBL" id="VDCV01000014">
    <property type="protein sequence ID" value="KAB5527685.1"/>
    <property type="molecule type" value="Genomic_DNA"/>
</dbReference>
<evidence type="ECO:0000313" key="2">
    <source>
        <dbReference type="EMBL" id="KAB5527685.1"/>
    </source>
</evidence>
<protein>
    <recommendedName>
        <fullName evidence="1">DUF1664 domain-containing protein</fullName>
    </recommendedName>
</protein>
<dbReference type="Pfam" id="PF07889">
    <property type="entry name" value="DUF1664"/>
    <property type="match status" value="1"/>
</dbReference>
<comment type="caution">
    <text evidence="2">The sequence shown here is derived from an EMBL/GenBank/DDBJ whole genome shotgun (WGS) entry which is preliminary data.</text>
</comment>
<dbReference type="PANTHER" id="PTHR46667:SF1">
    <property type="entry name" value="OS09G0482740 PROTEIN"/>
    <property type="match status" value="1"/>
</dbReference>
<dbReference type="Proteomes" id="UP000326939">
    <property type="component" value="Chromosome 14"/>
</dbReference>
<dbReference type="PANTHER" id="PTHR46667">
    <property type="entry name" value="OS05G0182700 PROTEIN"/>
    <property type="match status" value="1"/>
</dbReference>
<feature type="domain" description="DUF1664" evidence="1">
    <location>
        <begin position="91"/>
        <end position="234"/>
    </location>
</feature>
<reference evidence="3" key="1">
    <citation type="journal article" date="2019" name="Gigascience">
        <title>De novo genome assembly of the endangered Acer yangbiense, a plant species with extremely small populations endemic to Yunnan Province, China.</title>
        <authorList>
            <person name="Yang J."/>
            <person name="Wariss H.M."/>
            <person name="Tao L."/>
            <person name="Zhang R."/>
            <person name="Yun Q."/>
            <person name="Hollingsworth P."/>
            <person name="Dao Z."/>
            <person name="Luo G."/>
            <person name="Guo H."/>
            <person name="Ma Y."/>
            <person name="Sun W."/>
        </authorList>
    </citation>
    <scope>NUCLEOTIDE SEQUENCE [LARGE SCALE GENOMIC DNA]</scope>
    <source>
        <strain evidence="3">cv. br00</strain>
    </source>
</reference>
<evidence type="ECO:0000259" key="1">
    <source>
        <dbReference type="Pfam" id="PF07889"/>
    </source>
</evidence>
<gene>
    <name evidence="2" type="ORF">DKX38_021532</name>
</gene>